<dbReference type="GO" id="GO:0004386">
    <property type="term" value="F:helicase activity"/>
    <property type="evidence" value="ECO:0007669"/>
    <property type="project" value="UniProtKB-UniRule"/>
</dbReference>
<evidence type="ECO:0000256" key="11">
    <source>
        <dbReference type="PROSITE-ProRule" id="PRU01203"/>
    </source>
</evidence>
<keyword evidence="12" id="KW-0175">Coiled coil</keyword>
<dbReference type="GO" id="GO:0008186">
    <property type="term" value="F:ATP-dependent activity, acting on RNA"/>
    <property type="evidence" value="ECO:0007669"/>
    <property type="project" value="UniProtKB-UniRule"/>
</dbReference>
<feature type="domain" description="Rho RNA-BD" evidence="13">
    <location>
        <begin position="76"/>
        <end position="146"/>
    </location>
</feature>
<keyword evidence="2 9" id="KW-0547">Nucleotide-binding</keyword>
<dbReference type="RefSeq" id="WP_154576207.1">
    <property type="nucleotide sequence ID" value="NZ_VUMO01000005.1"/>
</dbReference>
<keyword evidence="6 9" id="KW-0694">RNA-binding</keyword>
<gene>
    <name evidence="9" type="primary">rho</name>
    <name evidence="14" type="ORF">FYJ52_05390</name>
</gene>
<keyword evidence="8 9" id="KW-0804">Transcription</keyword>
<dbReference type="InterPro" id="IPR003593">
    <property type="entry name" value="AAA+_ATPase"/>
</dbReference>
<dbReference type="EC" id="3.6.4.-" evidence="9 10"/>
<evidence type="ECO:0000256" key="12">
    <source>
        <dbReference type="SAM" id="Coils"/>
    </source>
</evidence>
<dbReference type="Pfam" id="PF07498">
    <property type="entry name" value="Rho_N"/>
    <property type="match status" value="1"/>
</dbReference>
<comment type="caution">
    <text evidence="14">The sequence shown here is derived from an EMBL/GenBank/DDBJ whole genome shotgun (WGS) entry which is preliminary data.</text>
</comment>
<dbReference type="GO" id="GO:0006353">
    <property type="term" value="P:DNA-templated transcription termination"/>
    <property type="evidence" value="ECO:0007669"/>
    <property type="project" value="UniProtKB-UniRule"/>
</dbReference>
<accession>A0A7X2NG69</accession>
<keyword evidence="4 9" id="KW-0347">Helicase</keyword>
<dbReference type="SUPFAM" id="SSF52540">
    <property type="entry name" value="P-loop containing nucleoside triphosphate hydrolases"/>
    <property type="match status" value="1"/>
</dbReference>
<dbReference type="HAMAP" id="MF_01884">
    <property type="entry name" value="Rho"/>
    <property type="match status" value="1"/>
</dbReference>
<dbReference type="Gene3D" id="2.40.50.140">
    <property type="entry name" value="Nucleic acid-binding proteins"/>
    <property type="match status" value="2"/>
</dbReference>
<dbReference type="InterPro" id="IPR000194">
    <property type="entry name" value="ATPase_F1/V1/A1_a/bsu_nucl-bd"/>
</dbReference>
<evidence type="ECO:0000256" key="3">
    <source>
        <dbReference type="ARBA" id="ARBA00022801"/>
    </source>
</evidence>
<dbReference type="NCBIfam" id="TIGR00767">
    <property type="entry name" value="rho"/>
    <property type="match status" value="1"/>
</dbReference>
<evidence type="ECO:0000259" key="13">
    <source>
        <dbReference type="PROSITE" id="PS51856"/>
    </source>
</evidence>
<evidence type="ECO:0000256" key="2">
    <source>
        <dbReference type="ARBA" id="ARBA00022741"/>
    </source>
</evidence>
<evidence type="ECO:0000256" key="7">
    <source>
        <dbReference type="ARBA" id="ARBA00023015"/>
    </source>
</evidence>
<dbReference type="GO" id="GO:0003723">
    <property type="term" value="F:RNA binding"/>
    <property type="evidence" value="ECO:0007669"/>
    <property type="project" value="UniProtKB-UniRule"/>
</dbReference>
<dbReference type="SMART" id="SM00959">
    <property type="entry name" value="Rho_N"/>
    <property type="match status" value="1"/>
</dbReference>
<feature type="coiled-coil region" evidence="12">
    <location>
        <begin position="34"/>
        <end position="66"/>
    </location>
</feature>
<feature type="domain" description="Rho RNA-BD" evidence="13">
    <location>
        <begin position="170"/>
        <end position="244"/>
    </location>
</feature>
<evidence type="ECO:0000256" key="4">
    <source>
        <dbReference type="ARBA" id="ARBA00022806"/>
    </source>
</evidence>
<protein>
    <recommendedName>
        <fullName evidence="9 10">Transcription termination factor Rho</fullName>
        <ecNumber evidence="9 10">3.6.4.-</ecNumber>
    </recommendedName>
    <alternativeName>
        <fullName evidence="9">ATP-dependent helicase Rho</fullName>
    </alternativeName>
</protein>
<dbReference type="InterPro" id="IPR012340">
    <property type="entry name" value="NA-bd_OB-fold"/>
</dbReference>
<dbReference type="SMART" id="SM00357">
    <property type="entry name" value="CSP"/>
    <property type="match status" value="2"/>
</dbReference>
<feature type="binding site" evidence="9">
    <location>
        <position position="330"/>
    </location>
    <ligand>
        <name>ATP</name>
        <dbReference type="ChEBI" id="CHEBI:30616"/>
    </ligand>
</feature>
<dbReference type="PANTHER" id="PTHR46425:SF1">
    <property type="entry name" value="TRANSCRIPTION TERMINATION FACTOR RHO"/>
    <property type="match status" value="1"/>
</dbReference>
<dbReference type="InterPro" id="IPR004665">
    <property type="entry name" value="Term_rho"/>
</dbReference>
<dbReference type="SMART" id="SM00382">
    <property type="entry name" value="AAA"/>
    <property type="match status" value="1"/>
</dbReference>
<dbReference type="SUPFAM" id="SSF68912">
    <property type="entry name" value="Rho N-terminal domain-like"/>
    <property type="match status" value="1"/>
</dbReference>
<feature type="binding site" evidence="9">
    <location>
        <begin position="287"/>
        <end position="292"/>
    </location>
    <ligand>
        <name>ATP</name>
        <dbReference type="ChEBI" id="CHEBI:30616"/>
    </ligand>
</feature>
<evidence type="ECO:0000256" key="8">
    <source>
        <dbReference type="ARBA" id="ARBA00023163"/>
    </source>
</evidence>
<dbReference type="GO" id="GO:0016787">
    <property type="term" value="F:hydrolase activity"/>
    <property type="evidence" value="ECO:0007669"/>
    <property type="project" value="UniProtKB-KW"/>
</dbReference>
<dbReference type="GO" id="GO:0005524">
    <property type="term" value="F:ATP binding"/>
    <property type="evidence" value="ECO:0007669"/>
    <property type="project" value="UniProtKB-UniRule"/>
</dbReference>
<comment type="subunit">
    <text evidence="9">Homohexamer. The homohexamer assembles into an open ring structure.</text>
</comment>
<evidence type="ECO:0000256" key="5">
    <source>
        <dbReference type="ARBA" id="ARBA00022840"/>
    </source>
</evidence>
<dbReference type="InterPro" id="IPR011129">
    <property type="entry name" value="CSD"/>
</dbReference>
<dbReference type="InterPro" id="IPR011113">
    <property type="entry name" value="Rho_RNA-bd"/>
</dbReference>
<comment type="similarity">
    <text evidence="9 11">Belongs to the Rho family.</text>
</comment>
<organism evidence="14 15">
    <name type="scientific">Pseudoramibacter porci</name>
    <dbReference type="NCBI Taxonomy" id="2606631"/>
    <lineage>
        <taxon>Bacteria</taxon>
        <taxon>Bacillati</taxon>
        <taxon>Bacillota</taxon>
        <taxon>Clostridia</taxon>
        <taxon>Eubacteriales</taxon>
        <taxon>Eubacteriaceae</taxon>
        <taxon>Pseudoramibacter</taxon>
    </lineage>
</organism>
<evidence type="ECO:0000256" key="9">
    <source>
        <dbReference type="HAMAP-Rule" id="MF_01884"/>
    </source>
</evidence>
<dbReference type="SUPFAM" id="SSF50249">
    <property type="entry name" value="Nucleic acid-binding proteins"/>
    <property type="match status" value="2"/>
</dbReference>
<sequence length="537" mass="60062">MQTDLTQKTIAELKQMADKLSLSYKSKIRKADLIALIADALAEEEKQREKENRQHQKKEAAHIKNRYKLKDNLSDATYSEGPVKILPAGYGIIERDGGALPVYVSSSQVQKFRVETGDILGGRVRSPKKGEKYAAMLFLEKVNGVKTADLIKKMEKMMNPPKNNRADRYAKTQTGVLDVNPEGYGFLRIEKNCYPGDNDVYVPANIIRRYNLRTGDLIAGHLRKSDEGEKQDALLYVETVNGAIPESIVHRPQFERLTPIFPREQISLETHRDAISARIIDLFAPIGKGQRGLIVAPPKSGKTTLLKAIANGVRQNAPDIKLMILLVDERPEEVTDMERSVDAEIIYSTFDESAHRQLSAAQMTLARAKRLVEQGQDVMILVDSLTRLVRGNNLVIEPSGRTLTGGLDPASLHFPKQFFGSARNIEGGGSLTIIATALVDTGSRMDDIIYEEFKGTGNMELHLNRDLAERRIYPAIDIKRSGTRREELLLSPEALKMSTNIRKIYGKDGADEMAEKIILLLTRTESNAVFLKRILKN</sequence>
<dbReference type="Pfam" id="PF00006">
    <property type="entry name" value="ATP-synt_ab"/>
    <property type="match status" value="1"/>
</dbReference>
<dbReference type="Proteomes" id="UP000461754">
    <property type="component" value="Unassembled WGS sequence"/>
</dbReference>
<reference evidence="14 15" key="1">
    <citation type="submission" date="2019-08" db="EMBL/GenBank/DDBJ databases">
        <title>In-depth cultivation of the pig gut microbiome towards novel bacterial diversity and tailored functional studies.</title>
        <authorList>
            <person name="Wylensek D."/>
            <person name="Hitch T.C.A."/>
            <person name="Clavel T."/>
        </authorList>
    </citation>
    <scope>NUCLEOTIDE SEQUENCE [LARGE SCALE GENOMIC DNA]</scope>
    <source>
        <strain evidence="14 15">RF-744-FAT-4</strain>
    </source>
</reference>
<evidence type="ECO:0000256" key="1">
    <source>
        <dbReference type="ARBA" id="ARBA00022472"/>
    </source>
</evidence>
<dbReference type="InterPro" id="IPR041703">
    <property type="entry name" value="Rho_factor_ATP-bd"/>
</dbReference>
<keyword evidence="5 9" id="KW-0067">ATP-binding</keyword>
<comment type="caution">
    <text evidence="9">Lacks conserved residue(s) required for the propagation of feature annotation.</text>
</comment>
<dbReference type="AlphaFoldDB" id="A0A7X2NG69"/>
<keyword evidence="1 9" id="KW-0806">Transcription termination</keyword>
<dbReference type="CDD" id="cd01128">
    <property type="entry name" value="rho_factor_C"/>
    <property type="match status" value="1"/>
</dbReference>
<evidence type="ECO:0000313" key="14">
    <source>
        <dbReference type="EMBL" id="MSS19835.1"/>
    </source>
</evidence>
<keyword evidence="3 9" id="KW-0378">Hydrolase</keyword>
<proteinExistence type="inferred from homology"/>
<dbReference type="PANTHER" id="PTHR46425">
    <property type="entry name" value="TRANSCRIPTION TERMINATION FACTOR RHO"/>
    <property type="match status" value="1"/>
</dbReference>
<evidence type="ECO:0000256" key="10">
    <source>
        <dbReference type="NCBIfam" id="TIGR00767"/>
    </source>
</evidence>
<dbReference type="InterPro" id="IPR036269">
    <property type="entry name" value="Rho_N_sf"/>
</dbReference>
<keyword evidence="15" id="KW-1185">Reference proteome</keyword>
<feature type="binding site" evidence="9">
    <location>
        <begin position="299"/>
        <end position="304"/>
    </location>
    <ligand>
        <name>ATP</name>
        <dbReference type="ChEBI" id="CHEBI:30616"/>
    </ligand>
</feature>
<evidence type="ECO:0000256" key="6">
    <source>
        <dbReference type="ARBA" id="ARBA00022884"/>
    </source>
</evidence>
<name>A0A7X2NG69_9FIRM</name>
<dbReference type="InterPro" id="IPR027417">
    <property type="entry name" value="P-loop_NTPase"/>
</dbReference>
<dbReference type="NCBIfam" id="NF006886">
    <property type="entry name" value="PRK09376.1"/>
    <property type="match status" value="1"/>
</dbReference>
<dbReference type="Gene3D" id="3.40.50.300">
    <property type="entry name" value="P-loop containing nucleotide triphosphate hydrolases"/>
    <property type="match status" value="1"/>
</dbReference>
<dbReference type="EMBL" id="VUMO01000005">
    <property type="protein sequence ID" value="MSS19835.1"/>
    <property type="molecule type" value="Genomic_DNA"/>
</dbReference>
<evidence type="ECO:0000313" key="15">
    <source>
        <dbReference type="Proteomes" id="UP000461754"/>
    </source>
</evidence>
<dbReference type="Pfam" id="PF07497">
    <property type="entry name" value="Rho_RNA_bind"/>
    <property type="match status" value="2"/>
</dbReference>
<keyword evidence="7 9" id="KW-0805">Transcription regulation</keyword>
<dbReference type="InterPro" id="IPR011112">
    <property type="entry name" value="Rho-like_N"/>
</dbReference>
<comment type="function">
    <text evidence="9">Facilitates transcription termination by a mechanism that involves Rho binding to the nascent RNA, activation of Rho's RNA-dependent ATPase activity, and release of the mRNA from the DNA template.</text>
</comment>
<dbReference type="PROSITE" id="PS51856">
    <property type="entry name" value="RHO_RNA_BD"/>
    <property type="match status" value="2"/>
</dbReference>